<dbReference type="Proteomes" id="UP000182692">
    <property type="component" value="Unassembled WGS sequence"/>
</dbReference>
<dbReference type="EMBL" id="FOWR01000018">
    <property type="protein sequence ID" value="SFP59657.1"/>
    <property type="molecule type" value="Genomic_DNA"/>
</dbReference>
<protein>
    <recommendedName>
        <fullName evidence="4">Outer membrane protein beta-barrel domain-containing protein</fullName>
    </recommendedName>
</protein>
<keyword evidence="1" id="KW-0732">Signal</keyword>
<evidence type="ECO:0000313" key="3">
    <source>
        <dbReference type="Proteomes" id="UP000182692"/>
    </source>
</evidence>
<gene>
    <name evidence="2" type="ORF">SAMN03084138_02604</name>
</gene>
<sequence>MIKNILLMSLLLSPAMASANMNVSYSDNILELGYSVDIKDDSYLYLGADSANWFAVGYGHAYMFENYVRLSGYYEYSQWDNVLLGDFGVRTNSHLIDLSVTKFFPASSIKFGGKYELIDDSGWEFEAGDKQALYTGYSRYFEKWYASATYTHSLRQYDDEMWGDSDSDYRSNELELTLGWNQVWKVSPYIKGTAFRMYGDNTGYSWSVGGSVSF</sequence>
<dbReference type="AlphaFoldDB" id="A0A1I5RMR1"/>
<feature type="chain" id="PRO_5010158859" description="Outer membrane protein beta-barrel domain-containing protein" evidence="1">
    <location>
        <begin position="20"/>
        <end position="214"/>
    </location>
</feature>
<dbReference type="OrthoDB" id="5868017at2"/>
<name>A0A1I5RMR1_9GAMM</name>
<feature type="signal peptide" evidence="1">
    <location>
        <begin position="1"/>
        <end position="19"/>
    </location>
</feature>
<accession>A0A1I5RMR1</accession>
<proteinExistence type="predicted"/>
<evidence type="ECO:0000313" key="2">
    <source>
        <dbReference type="EMBL" id="SFP59657.1"/>
    </source>
</evidence>
<organism evidence="2 3">
    <name type="scientific">Enterovibrio norvegicus DSM 15893</name>
    <dbReference type="NCBI Taxonomy" id="1121869"/>
    <lineage>
        <taxon>Bacteria</taxon>
        <taxon>Pseudomonadati</taxon>
        <taxon>Pseudomonadota</taxon>
        <taxon>Gammaproteobacteria</taxon>
        <taxon>Vibrionales</taxon>
        <taxon>Vibrionaceae</taxon>
        <taxon>Enterovibrio</taxon>
    </lineage>
</organism>
<evidence type="ECO:0008006" key="4">
    <source>
        <dbReference type="Google" id="ProtNLM"/>
    </source>
</evidence>
<evidence type="ECO:0000256" key="1">
    <source>
        <dbReference type="SAM" id="SignalP"/>
    </source>
</evidence>
<reference evidence="2 3" key="1">
    <citation type="submission" date="2016-10" db="EMBL/GenBank/DDBJ databases">
        <authorList>
            <person name="de Groot N.N."/>
        </authorList>
    </citation>
    <scope>NUCLEOTIDE SEQUENCE [LARGE SCALE GENOMIC DNA]</scope>
    <source>
        <strain evidence="2 3">DSM 15893</strain>
    </source>
</reference>